<dbReference type="RefSeq" id="WP_090174766.1">
    <property type="nucleotide sequence ID" value="NZ_FMXR01000024.1"/>
</dbReference>
<reference evidence="1 2" key="1">
    <citation type="submission" date="2016-10" db="EMBL/GenBank/DDBJ databases">
        <authorList>
            <person name="de Groot N.N."/>
        </authorList>
    </citation>
    <scope>NUCLEOTIDE SEQUENCE [LARGE SCALE GENOMIC DNA]</scope>
    <source>
        <strain evidence="1 2">DSM 3217</strain>
    </source>
</reference>
<protein>
    <submittedName>
        <fullName evidence="1">Uncharacterized protein</fullName>
    </submittedName>
</protein>
<evidence type="ECO:0000313" key="2">
    <source>
        <dbReference type="Proteomes" id="UP000199228"/>
    </source>
</evidence>
<evidence type="ECO:0000313" key="1">
    <source>
        <dbReference type="EMBL" id="SDB34972.1"/>
    </source>
</evidence>
<dbReference type="AlphaFoldDB" id="A0A1G6CQ83"/>
<sequence length="294" mass="34041">MHKYLQAIGFKNITKEEFDDILDKTIEEASQIFNAIGSEETEIVEFRKMYSKNFGLSIVGEYVDDETFRMEYYFPFFLGKGQTTEEKAEIEKHADKEAYAGICEDYRVGVTLIFYLQNMTDFLNAKYIGRAIRANTSVTLSGLSTEGKILFPVNKTEQQISNTKKYSQARVQQIAKAREGDEEAIEKLTLEDMDIYTKLSKRVLKEDILSIVDTYFMPYGIESDQYSVLGEIKDFEWIENESSKEKVCRLNVDCNNLEFDLIINEDDLMGEPALGRRFKGNIWLQGQLNYNMEL</sequence>
<dbReference type="EMBL" id="FMXR01000024">
    <property type="protein sequence ID" value="SDB34972.1"/>
    <property type="molecule type" value="Genomic_DNA"/>
</dbReference>
<dbReference type="Pfam" id="PF12997">
    <property type="entry name" value="DUF3881"/>
    <property type="match status" value="1"/>
</dbReference>
<organism evidence="1 2">
    <name type="scientific">Eubacterium oxidoreducens</name>
    <dbReference type="NCBI Taxonomy" id="1732"/>
    <lineage>
        <taxon>Bacteria</taxon>
        <taxon>Bacillati</taxon>
        <taxon>Bacillota</taxon>
        <taxon>Clostridia</taxon>
        <taxon>Eubacteriales</taxon>
        <taxon>Eubacteriaceae</taxon>
        <taxon>Eubacterium</taxon>
    </lineage>
</organism>
<gene>
    <name evidence="1" type="ORF">SAMN02910417_02582</name>
</gene>
<accession>A0A1G6CQ83</accession>
<dbReference type="Proteomes" id="UP000199228">
    <property type="component" value="Unassembled WGS sequence"/>
</dbReference>
<name>A0A1G6CQ83_EUBOX</name>
<proteinExistence type="predicted"/>
<dbReference type="OrthoDB" id="9774037at2"/>
<keyword evidence="2" id="KW-1185">Reference proteome</keyword>
<dbReference type="InterPro" id="IPR024541">
    <property type="entry name" value="DUF3881"/>
</dbReference>
<dbReference type="STRING" id="1732.SAMN02910417_02582"/>